<dbReference type="Gene3D" id="3.40.50.720">
    <property type="entry name" value="NAD(P)-binding Rossmann-like Domain"/>
    <property type="match status" value="1"/>
</dbReference>
<feature type="active site" description="Proton acceptor" evidence="8">
    <location>
        <position position="71"/>
    </location>
</feature>
<dbReference type="EC" id="1.1.1.25" evidence="2 8"/>
<keyword evidence="5 8" id="KW-0560">Oxidoreductase</keyword>
<feature type="binding site" evidence="8">
    <location>
        <position position="226"/>
    </location>
    <ligand>
        <name>NADP(+)</name>
        <dbReference type="ChEBI" id="CHEBI:58349"/>
    </ligand>
</feature>
<dbReference type="InterPro" id="IPR013708">
    <property type="entry name" value="Shikimate_DH-bd_N"/>
</dbReference>
<evidence type="ECO:0000256" key="1">
    <source>
        <dbReference type="ARBA" id="ARBA00004871"/>
    </source>
</evidence>
<dbReference type="AlphaFoldDB" id="A0AAP3V1A9"/>
<gene>
    <name evidence="8" type="primary">aroE</name>
    <name evidence="11" type="ORF">PZ740_07250</name>
</gene>
<evidence type="ECO:0000259" key="9">
    <source>
        <dbReference type="Pfam" id="PF01488"/>
    </source>
</evidence>
<evidence type="ECO:0000256" key="4">
    <source>
        <dbReference type="ARBA" id="ARBA00022857"/>
    </source>
</evidence>
<dbReference type="EMBL" id="JARGEQ010000073">
    <property type="protein sequence ID" value="MDF1586178.1"/>
    <property type="molecule type" value="Genomic_DNA"/>
</dbReference>
<dbReference type="InterPro" id="IPR011342">
    <property type="entry name" value="Shikimate_DH"/>
</dbReference>
<organism evidence="11 12">
    <name type="scientific">Marinimicrococcus flavescens</name>
    <dbReference type="NCBI Taxonomy" id="3031815"/>
    <lineage>
        <taxon>Bacteria</taxon>
        <taxon>Pseudomonadati</taxon>
        <taxon>Pseudomonadota</taxon>
        <taxon>Alphaproteobacteria</taxon>
        <taxon>Geminicoccales</taxon>
        <taxon>Geminicoccaceae</taxon>
        <taxon>Marinimicrococcus</taxon>
    </lineage>
</organism>
<evidence type="ECO:0000256" key="5">
    <source>
        <dbReference type="ARBA" id="ARBA00023002"/>
    </source>
</evidence>
<dbReference type="GO" id="GO:0019632">
    <property type="term" value="P:shikimate metabolic process"/>
    <property type="evidence" value="ECO:0007669"/>
    <property type="project" value="InterPro"/>
</dbReference>
<dbReference type="GO" id="GO:0005829">
    <property type="term" value="C:cytosol"/>
    <property type="evidence" value="ECO:0007669"/>
    <property type="project" value="TreeGrafter"/>
</dbReference>
<dbReference type="PANTHER" id="PTHR21089:SF1">
    <property type="entry name" value="BIFUNCTIONAL 3-DEHYDROQUINATE DEHYDRATASE_SHIKIMATE DEHYDROGENASE, CHLOROPLASTIC"/>
    <property type="match status" value="1"/>
</dbReference>
<dbReference type="SUPFAM" id="SSF53223">
    <property type="entry name" value="Aminoacid dehydrogenase-like, N-terminal domain"/>
    <property type="match status" value="1"/>
</dbReference>
<feature type="domain" description="Shikimate dehydrogenase substrate binding N-terminal" evidence="10">
    <location>
        <begin position="12"/>
        <end position="94"/>
    </location>
</feature>
<comment type="caution">
    <text evidence="8">Lacks conserved residue(s) required for the propagation of feature annotation.</text>
</comment>
<keyword evidence="6 8" id="KW-0057">Aromatic amino acid biosynthesis</keyword>
<feature type="binding site" evidence="8">
    <location>
        <position position="67"/>
    </location>
    <ligand>
        <name>shikimate</name>
        <dbReference type="ChEBI" id="CHEBI:36208"/>
    </ligand>
</feature>
<comment type="pathway">
    <text evidence="1 8">Metabolic intermediate biosynthesis; chorismate biosynthesis; chorismate from D-erythrose 4-phosphate and phosphoenolpyruvate: step 4/7.</text>
</comment>
<feature type="binding site" evidence="8">
    <location>
        <position position="228"/>
    </location>
    <ligand>
        <name>shikimate</name>
        <dbReference type="ChEBI" id="CHEBI:36208"/>
    </ligand>
</feature>
<comment type="function">
    <text evidence="8">Involved in the biosynthesis of the chorismate, which leads to the biosynthesis of aromatic amino acids. Catalyzes the reversible NADPH linked reduction of 3-dehydroshikimate (DHSA) to yield shikimate (SA).</text>
</comment>
<protein>
    <recommendedName>
        <fullName evidence="2 8">Shikimate dehydrogenase (NADP(+))</fullName>
        <shortName evidence="8">SDH</shortName>
        <ecNumber evidence="2 8">1.1.1.25</ecNumber>
    </recommendedName>
</protein>
<comment type="caution">
    <text evidence="11">The sequence shown here is derived from an EMBL/GenBank/DDBJ whole genome shotgun (WGS) entry which is preliminary data.</text>
</comment>
<keyword evidence="12" id="KW-1185">Reference proteome</keyword>
<keyword evidence="4 8" id="KW-0521">NADP</keyword>
<evidence type="ECO:0000256" key="6">
    <source>
        <dbReference type="ARBA" id="ARBA00023141"/>
    </source>
</evidence>
<evidence type="ECO:0000259" key="10">
    <source>
        <dbReference type="Pfam" id="PF08501"/>
    </source>
</evidence>
<feature type="binding site" evidence="8">
    <location>
        <position position="108"/>
    </location>
    <ligand>
        <name>shikimate</name>
        <dbReference type="ChEBI" id="CHEBI:36208"/>
    </ligand>
</feature>
<dbReference type="Pfam" id="PF08501">
    <property type="entry name" value="Shikimate_dh_N"/>
    <property type="match status" value="1"/>
</dbReference>
<sequence length="286" mass="30579">MLASGGARVAGVMGWPVRHSLSPRLHGFWFERHGIDGLYVPLPVRPEDLADAFRVLPRLGLSGWNVTLPHKEAALRLVDERDAAALRMGAVNTVLVLEDGRTRGLNTDGYGFLANLEEGAPGWREQAGAAVLVGTGGATRAVAWALHGAGRRQLRLVNRTPARAETLARELAAAGAEVEVMAWEERAAALEGACLLVNGTSLGMSGQPALDLPLEALPRQAVVSDLVYVPLETDLLRRARERGNRTVDGLGMLLHQAVPGFTHWGGTVPVVDRGLRACLLETLAAR</sequence>
<feature type="binding site" evidence="8">
    <location>
        <position position="256"/>
    </location>
    <ligand>
        <name>shikimate</name>
        <dbReference type="ChEBI" id="CHEBI:36208"/>
    </ligand>
</feature>
<feature type="binding site" evidence="8">
    <location>
        <begin position="158"/>
        <end position="163"/>
    </location>
    <ligand>
        <name>NADP(+)</name>
        <dbReference type="ChEBI" id="CHEBI:58349"/>
    </ligand>
</feature>
<keyword evidence="3 8" id="KW-0028">Amino-acid biosynthesis</keyword>
<dbReference type="InterPro" id="IPR006151">
    <property type="entry name" value="Shikm_DH/Glu-tRNA_Rdtase"/>
</dbReference>
<dbReference type="GO" id="GO:0050661">
    <property type="term" value="F:NADP binding"/>
    <property type="evidence" value="ECO:0007669"/>
    <property type="project" value="InterPro"/>
</dbReference>
<evidence type="ECO:0000256" key="2">
    <source>
        <dbReference type="ARBA" id="ARBA00012962"/>
    </source>
</evidence>
<dbReference type="InterPro" id="IPR022893">
    <property type="entry name" value="Shikimate_DH_fam"/>
</dbReference>
<accession>A0AAP3V1A9</accession>
<dbReference type="GO" id="GO:0009423">
    <property type="term" value="P:chorismate biosynthetic process"/>
    <property type="evidence" value="ECO:0007669"/>
    <property type="project" value="UniProtKB-UniRule"/>
</dbReference>
<proteinExistence type="inferred from homology"/>
<dbReference type="InterPro" id="IPR036291">
    <property type="entry name" value="NAD(P)-bd_dom_sf"/>
</dbReference>
<comment type="catalytic activity">
    <reaction evidence="7 8">
        <text>shikimate + NADP(+) = 3-dehydroshikimate + NADPH + H(+)</text>
        <dbReference type="Rhea" id="RHEA:17737"/>
        <dbReference type="ChEBI" id="CHEBI:15378"/>
        <dbReference type="ChEBI" id="CHEBI:16630"/>
        <dbReference type="ChEBI" id="CHEBI:36208"/>
        <dbReference type="ChEBI" id="CHEBI:57783"/>
        <dbReference type="ChEBI" id="CHEBI:58349"/>
        <dbReference type="EC" id="1.1.1.25"/>
    </reaction>
</comment>
<dbReference type="InterPro" id="IPR046346">
    <property type="entry name" value="Aminoacid_DH-like_N_sf"/>
</dbReference>
<dbReference type="PANTHER" id="PTHR21089">
    <property type="entry name" value="SHIKIMATE DEHYDROGENASE"/>
    <property type="match status" value="1"/>
</dbReference>
<dbReference type="GO" id="GO:0009073">
    <property type="term" value="P:aromatic amino acid family biosynthetic process"/>
    <property type="evidence" value="ECO:0007669"/>
    <property type="project" value="UniProtKB-KW"/>
</dbReference>
<feature type="binding site" evidence="8">
    <location>
        <position position="92"/>
    </location>
    <ligand>
        <name>shikimate</name>
        <dbReference type="ChEBI" id="CHEBI:36208"/>
    </ligand>
</feature>
<evidence type="ECO:0000256" key="8">
    <source>
        <dbReference type="HAMAP-Rule" id="MF_00222"/>
    </source>
</evidence>
<dbReference type="NCBIfam" id="TIGR00507">
    <property type="entry name" value="aroE"/>
    <property type="match status" value="1"/>
</dbReference>
<feature type="domain" description="Quinate/shikimate 5-dehydrogenase/glutamyl-tRNA reductase" evidence="9">
    <location>
        <begin position="129"/>
        <end position="196"/>
    </location>
</feature>
<evidence type="ECO:0000313" key="11">
    <source>
        <dbReference type="EMBL" id="MDF1586178.1"/>
    </source>
</evidence>
<evidence type="ECO:0000313" key="12">
    <source>
        <dbReference type="Proteomes" id="UP001301140"/>
    </source>
</evidence>
<evidence type="ECO:0000256" key="3">
    <source>
        <dbReference type="ARBA" id="ARBA00022605"/>
    </source>
</evidence>
<dbReference type="GO" id="GO:0008652">
    <property type="term" value="P:amino acid biosynthetic process"/>
    <property type="evidence" value="ECO:0007669"/>
    <property type="project" value="UniProtKB-KW"/>
</dbReference>
<feature type="binding site" evidence="8">
    <location>
        <begin position="20"/>
        <end position="22"/>
    </location>
    <ligand>
        <name>shikimate</name>
        <dbReference type="ChEBI" id="CHEBI:36208"/>
    </ligand>
</feature>
<dbReference type="HAMAP" id="MF_00222">
    <property type="entry name" value="Shikimate_DH_AroE"/>
    <property type="match status" value="1"/>
</dbReference>
<reference evidence="11 12" key="1">
    <citation type="submission" date="2023-03" db="EMBL/GenBank/DDBJ databases">
        <title>YIM 152171 draft genome.</title>
        <authorList>
            <person name="Yang Z."/>
        </authorList>
    </citation>
    <scope>NUCLEOTIDE SEQUENCE [LARGE SCALE GENOMIC DNA]</scope>
    <source>
        <strain evidence="11 12">YIM 152171</strain>
    </source>
</reference>
<dbReference type="CDD" id="cd01065">
    <property type="entry name" value="NAD_bind_Shikimate_DH"/>
    <property type="match status" value="1"/>
</dbReference>
<evidence type="ECO:0000256" key="7">
    <source>
        <dbReference type="ARBA" id="ARBA00049442"/>
    </source>
</evidence>
<feature type="binding site" evidence="8">
    <location>
        <position position="249"/>
    </location>
    <ligand>
        <name>NADP(+)</name>
        <dbReference type="ChEBI" id="CHEBI:58349"/>
    </ligand>
</feature>
<dbReference type="Pfam" id="PF01488">
    <property type="entry name" value="Shikimate_DH"/>
    <property type="match status" value="1"/>
</dbReference>
<dbReference type="SUPFAM" id="SSF51735">
    <property type="entry name" value="NAD(P)-binding Rossmann-fold domains"/>
    <property type="match status" value="1"/>
</dbReference>
<dbReference type="RefSeq" id="WP_327788594.1">
    <property type="nucleotide sequence ID" value="NZ_JARGEQ010000073.1"/>
</dbReference>
<dbReference type="Proteomes" id="UP001301140">
    <property type="component" value="Unassembled WGS sequence"/>
</dbReference>
<dbReference type="GO" id="GO:0004764">
    <property type="term" value="F:shikimate 3-dehydrogenase (NADP+) activity"/>
    <property type="evidence" value="ECO:0007669"/>
    <property type="project" value="UniProtKB-UniRule"/>
</dbReference>
<comment type="subunit">
    <text evidence="8">Homodimer.</text>
</comment>
<comment type="similarity">
    <text evidence="8">Belongs to the shikimate dehydrogenase family.</text>
</comment>
<dbReference type="NCBIfam" id="NF001312">
    <property type="entry name" value="PRK00258.1-4"/>
    <property type="match status" value="1"/>
</dbReference>
<name>A0AAP3V1A9_9PROT</name>
<dbReference type="Gene3D" id="3.40.50.10860">
    <property type="entry name" value="Leucine Dehydrogenase, chain A, domain 1"/>
    <property type="match status" value="1"/>
</dbReference>